<evidence type="ECO:0000259" key="10">
    <source>
        <dbReference type="PROSITE" id="PS50929"/>
    </source>
</evidence>
<dbReference type="SUPFAM" id="SSF52540">
    <property type="entry name" value="P-loop containing nucleoside triphosphate hydrolases"/>
    <property type="match status" value="1"/>
</dbReference>
<dbReference type="CDD" id="cd18544">
    <property type="entry name" value="ABC_6TM_TmrA_like"/>
    <property type="match status" value="1"/>
</dbReference>
<comment type="subcellular location">
    <subcellularLocation>
        <location evidence="1">Cell membrane</location>
        <topology evidence="1">Multi-pass membrane protein</topology>
    </subcellularLocation>
</comment>
<dbReference type="InterPro" id="IPR017871">
    <property type="entry name" value="ABC_transporter-like_CS"/>
</dbReference>
<proteinExistence type="predicted"/>
<dbReference type="PROSITE" id="PS50929">
    <property type="entry name" value="ABC_TM1F"/>
    <property type="match status" value="1"/>
</dbReference>
<keyword evidence="11" id="KW-0436">Ligase</keyword>
<feature type="transmembrane region" description="Helical" evidence="8">
    <location>
        <begin position="42"/>
        <end position="64"/>
    </location>
</feature>
<dbReference type="GO" id="GO:0005886">
    <property type="term" value="C:plasma membrane"/>
    <property type="evidence" value="ECO:0007669"/>
    <property type="project" value="UniProtKB-SubCell"/>
</dbReference>
<keyword evidence="12" id="KW-1185">Reference proteome</keyword>
<dbReference type="SUPFAM" id="SSF90123">
    <property type="entry name" value="ABC transporter transmembrane region"/>
    <property type="match status" value="1"/>
</dbReference>
<gene>
    <name evidence="11" type="ORF">NIES592_13765</name>
</gene>
<evidence type="ECO:0000313" key="11">
    <source>
        <dbReference type="EMBL" id="OKH13672.1"/>
    </source>
</evidence>
<evidence type="ECO:0000256" key="3">
    <source>
        <dbReference type="ARBA" id="ARBA00022692"/>
    </source>
</evidence>
<evidence type="ECO:0000256" key="6">
    <source>
        <dbReference type="ARBA" id="ARBA00022989"/>
    </source>
</evidence>
<dbReference type="PROSITE" id="PS00211">
    <property type="entry name" value="ABC_TRANSPORTER_1"/>
    <property type="match status" value="1"/>
</dbReference>
<sequence length="626" mass="70945">MSISIPRKKSHSGYRRRENDWRLFLRLLPYARRHVRSLTLSILLLVPVAVANAVQPLLIGQVISLIRKEPSTYDFLRNLPFGQALQFLEILLVITVIIRLIFTGFQGYLVQKVGQQITADIRQDLFHHVTSLAVRFFDRTPVGKLITRLTSDVEVLGDVFATGAIGIVSDLFSMVMIVGFMFSIQWQLALLLLVMLIPVSALIIYFQQQYRKANYKAREELSILNSQLQENIVGINVVQLFRRENFNAELFRKTNTRYVKEVDKTIFHDTAVSATLEWVSLVAIAAVLWIGGYLLLQNNLTFGTLSSFVLYAERLFQPLQQFAEKFTVIQSGFTAIERVSDVLDEPIEIRDRANPRVSVFDVQFGYIDEIVEHLESEAEHCKPQLGEIKFEHVWFGYKEDDYVIKDLDFTIHPGEKVALVGPTGAGKTTIIRLLCRLYEPSQGRILVDGIDIRELPQAELRRYMAVILQEGFLFAGDVKSNITLADGYSFEEVQQAAEKTNIAQFIEQLPQGYNTQLRERGTNLSSGQKQLLAFARAAIRNPQILVLDEATASLDVGTEALIQEALNKLLIGRTAIIIAHRLSTIRNVDRIFVLKRGELIEQGSHEQLLQLGGLYATLHNLQMLGS</sequence>
<dbReference type="PANTHER" id="PTHR43394">
    <property type="entry name" value="ATP-DEPENDENT PERMEASE MDL1, MITOCHONDRIAL"/>
    <property type="match status" value="1"/>
</dbReference>
<dbReference type="SMART" id="SM00382">
    <property type="entry name" value="AAA"/>
    <property type="match status" value="1"/>
</dbReference>
<feature type="transmembrane region" description="Helical" evidence="8">
    <location>
        <begin position="84"/>
        <end position="102"/>
    </location>
</feature>
<dbReference type="GO" id="GO:0016887">
    <property type="term" value="F:ATP hydrolysis activity"/>
    <property type="evidence" value="ECO:0007669"/>
    <property type="project" value="InterPro"/>
</dbReference>
<keyword evidence="2" id="KW-0813">Transport</keyword>
<dbReference type="GO" id="GO:0005524">
    <property type="term" value="F:ATP binding"/>
    <property type="evidence" value="ECO:0007669"/>
    <property type="project" value="UniProtKB-KW"/>
</dbReference>
<dbReference type="CDD" id="cd03254">
    <property type="entry name" value="ABCC_Glucan_exporter_like"/>
    <property type="match status" value="1"/>
</dbReference>
<comment type="caution">
    <text evidence="11">The sequence shown here is derived from an EMBL/GenBank/DDBJ whole genome shotgun (WGS) entry which is preliminary data.</text>
</comment>
<keyword evidence="5" id="KW-0067">ATP-binding</keyword>
<keyword evidence="6 8" id="KW-1133">Transmembrane helix</keyword>
<dbReference type="EMBL" id="MRCA01000006">
    <property type="protein sequence ID" value="OKH13672.1"/>
    <property type="molecule type" value="Genomic_DNA"/>
</dbReference>
<evidence type="ECO:0000259" key="9">
    <source>
        <dbReference type="PROSITE" id="PS50893"/>
    </source>
</evidence>
<dbReference type="GO" id="GO:0015421">
    <property type="term" value="F:ABC-type oligopeptide transporter activity"/>
    <property type="evidence" value="ECO:0007669"/>
    <property type="project" value="TreeGrafter"/>
</dbReference>
<name>A0A1U7GYZ1_9CYAN</name>
<dbReference type="InterPro" id="IPR036640">
    <property type="entry name" value="ABC1_TM_sf"/>
</dbReference>
<dbReference type="InterPro" id="IPR027417">
    <property type="entry name" value="P-loop_NTPase"/>
</dbReference>
<reference evidence="11 12" key="1">
    <citation type="submission" date="2016-11" db="EMBL/GenBank/DDBJ databases">
        <title>Draft Genome Sequences of Nine Cyanobacterial Strains from Diverse Habitats.</title>
        <authorList>
            <person name="Zhu T."/>
            <person name="Hou S."/>
            <person name="Lu X."/>
            <person name="Hess W.R."/>
        </authorList>
    </citation>
    <scope>NUCLEOTIDE SEQUENCE [LARGE SCALE GENOMIC DNA]</scope>
    <source>
        <strain evidence="11 12">NIES-592</strain>
    </source>
</reference>
<dbReference type="InterPro" id="IPR003439">
    <property type="entry name" value="ABC_transporter-like_ATP-bd"/>
</dbReference>
<keyword evidence="3 8" id="KW-0812">Transmembrane</keyword>
<feature type="transmembrane region" description="Helical" evidence="8">
    <location>
        <begin position="155"/>
        <end position="182"/>
    </location>
</feature>
<dbReference type="Gene3D" id="1.20.1560.10">
    <property type="entry name" value="ABC transporter type 1, transmembrane domain"/>
    <property type="match status" value="1"/>
</dbReference>
<evidence type="ECO:0000256" key="4">
    <source>
        <dbReference type="ARBA" id="ARBA00022741"/>
    </source>
</evidence>
<dbReference type="OrthoDB" id="544620at2"/>
<dbReference type="InterPro" id="IPR003593">
    <property type="entry name" value="AAA+_ATPase"/>
</dbReference>
<dbReference type="Pfam" id="PF00664">
    <property type="entry name" value="ABC_membrane"/>
    <property type="match status" value="1"/>
</dbReference>
<keyword evidence="4" id="KW-0547">Nucleotide-binding</keyword>
<feature type="domain" description="ABC transporter" evidence="9">
    <location>
        <begin position="388"/>
        <end position="621"/>
    </location>
</feature>
<dbReference type="AlphaFoldDB" id="A0A1U7GYZ1"/>
<dbReference type="FunFam" id="3.40.50.300:FF:000287">
    <property type="entry name" value="Multidrug ABC transporter ATP-binding protein"/>
    <property type="match status" value="1"/>
</dbReference>
<accession>A0A1U7GYZ1</accession>
<dbReference type="Gene3D" id="3.40.50.300">
    <property type="entry name" value="P-loop containing nucleotide triphosphate hydrolases"/>
    <property type="match status" value="1"/>
</dbReference>
<evidence type="ECO:0000256" key="7">
    <source>
        <dbReference type="ARBA" id="ARBA00023136"/>
    </source>
</evidence>
<dbReference type="PROSITE" id="PS50893">
    <property type="entry name" value="ABC_TRANSPORTER_2"/>
    <property type="match status" value="1"/>
</dbReference>
<evidence type="ECO:0000313" key="12">
    <source>
        <dbReference type="Proteomes" id="UP000186391"/>
    </source>
</evidence>
<dbReference type="GO" id="GO:0016874">
    <property type="term" value="F:ligase activity"/>
    <property type="evidence" value="ECO:0007669"/>
    <property type="project" value="UniProtKB-KW"/>
</dbReference>
<dbReference type="RefSeq" id="WP_062247299.1">
    <property type="nucleotide sequence ID" value="NZ_MRCA01000006.1"/>
</dbReference>
<evidence type="ECO:0000256" key="1">
    <source>
        <dbReference type="ARBA" id="ARBA00004651"/>
    </source>
</evidence>
<evidence type="ECO:0000256" key="8">
    <source>
        <dbReference type="SAM" id="Phobius"/>
    </source>
</evidence>
<evidence type="ECO:0000256" key="2">
    <source>
        <dbReference type="ARBA" id="ARBA00022448"/>
    </source>
</evidence>
<organism evidence="11 12">
    <name type="scientific">Fischerella major NIES-592</name>
    <dbReference type="NCBI Taxonomy" id="210994"/>
    <lineage>
        <taxon>Bacteria</taxon>
        <taxon>Bacillati</taxon>
        <taxon>Cyanobacteriota</taxon>
        <taxon>Cyanophyceae</taxon>
        <taxon>Nostocales</taxon>
        <taxon>Hapalosiphonaceae</taxon>
        <taxon>Fischerella</taxon>
    </lineage>
</organism>
<feature type="domain" description="ABC transmembrane type-1" evidence="10">
    <location>
        <begin position="40"/>
        <end position="331"/>
    </location>
</feature>
<feature type="transmembrane region" description="Helical" evidence="8">
    <location>
        <begin position="278"/>
        <end position="296"/>
    </location>
</feature>
<evidence type="ECO:0000256" key="5">
    <source>
        <dbReference type="ARBA" id="ARBA00022840"/>
    </source>
</evidence>
<dbReference type="Pfam" id="PF00005">
    <property type="entry name" value="ABC_tran"/>
    <property type="match status" value="1"/>
</dbReference>
<dbReference type="Proteomes" id="UP000186391">
    <property type="component" value="Unassembled WGS sequence"/>
</dbReference>
<dbReference type="InterPro" id="IPR039421">
    <property type="entry name" value="Type_1_exporter"/>
</dbReference>
<dbReference type="InterPro" id="IPR011527">
    <property type="entry name" value="ABC1_TM_dom"/>
</dbReference>
<feature type="transmembrane region" description="Helical" evidence="8">
    <location>
        <begin position="188"/>
        <end position="206"/>
    </location>
</feature>
<keyword evidence="7 8" id="KW-0472">Membrane</keyword>
<dbReference type="PANTHER" id="PTHR43394:SF1">
    <property type="entry name" value="ATP-BINDING CASSETTE SUB-FAMILY B MEMBER 10, MITOCHONDRIAL"/>
    <property type="match status" value="1"/>
</dbReference>
<protein>
    <submittedName>
        <fullName evidence="11">Long-chain fatty acid--CoA ligase</fullName>
    </submittedName>
</protein>